<name>A0A7Z7IN04_9MYCO</name>
<protein>
    <submittedName>
        <fullName evidence="2">Lon protease</fullName>
        <ecNumber evidence="2">3.4.21.53</ecNumber>
    </submittedName>
</protein>
<keyword evidence="2" id="KW-0378">Hydrolase</keyword>
<keyword evidence="2" id="KW-0645">Protease</keyword>
<evidence type="ECO:0000313" key="2">
    <source>
        <dbReference type="EMBL" id="SOJ55443.1"/>
    </source>
</evidence>
<evidence type="ECO:0000313" key="3">
    <source>
        <dbReference type="Proteomes" id="UP000554965"/>
    </source>
</evidence>
<dbReference type="SUPFAM" id="SSF88697">
    <property type="entry name" value="PUA domain-like"/>
    <property type="match status" value="1"/>
</dbReference>
<dbReference type="InterPro" id="IPR015947">
    <property type="entry name" value="PUA-like_sf"/>
</dbReference>
<dbReference type="GO" id="GO:0004252">
    <property type="term" value="F:serine-type endopeptidase activity"/>
    <property type="evidence" value="ECO:0007669"/>
    <property type="project" value="UniProtKB-EC"/>
</dbReference>
<dbReference type="InterPro" id="IPR003111">
    <property type="entry name" value="Lon_prtase_N"/>
</dbReference>
<proteinExistence type="predicted"/>
<gene>
    <name evidence="2" type="primary">lon_3</name>
    <name evidence="2" type="ORF">MSIMFB_02929</name>
</gene>
<dbReference type="PROSITE" id="PS51787">
    <property type="entry name" value="LON_N"/>
    <property type="match status" value="1"/>
</dbReference>
<organism evidence="2 3">
    <name type="scientific">Mycobacterium simulans</name>
    <dbReference type="NCBI Taxonomy" id="627089"/>
    <lineage>
        <taxon>Bacteria</taxon>
        <taxon>Bacillati</taxon>
        <taxon>Actinomycetota</taxon>
        <taxon>Actinomycetes</taxon>
        <taxon>Mycobacteriales</taxon>
        <taxon>Mycobacteriaceae</taxon>
        <taxon>Mycobacterium</taxon>
    </lineage>
</organism>
<dbReference type="GO" id="GO:0006508">
    <property type="term" value="P:proteolysis"/>
    <property type="evidence" value="ECO:0007669"/>
    <property type="project" value="UniProtKB-KW"/>
</dbReference>
<dbReference type="Pfam" id="PF02190">
    <property type="entry name" value="LON_substr_bdg"/>
    <property type="match status" value="1"/>
</dbReference>
<reference evidence="2 3" key="1">
    <citation type="submission" date="2017-10" db="EMBL/GenBank/DDBJ databases">
        <authorList>
            <consortium name="Urmite Genomes"/>
        </authorList>
    </citation>
    <scope>NUCLEOTIDE SEQUENCE [LARGE SCALE GENOMIC DNA]</scope>
    <source>
        <strain evidence="2 3">FB-527</strain>
    </source>
</reference>
<comment type="caution">
    <text evidence="2">The sequence shown here is derived from an EMBL/GenBank/DDBJ whole genome shotgun (WGS) entry which is preliminary data.</text>
</comment>
<dbReference type="SMART" id="SM00464">
    <property type="entry name" value="LON"/>
    <property type="match status" value="1"/>
</dbReference>
<feature type="domain" description="Lon N-terminal" evidence="1">
    <location>
        <begin position="7"/>
        <end position="154"/>
    </location>
</feature>
<keyword evidence="3" id="KW-1185">Reference proteome</keyword>
<dbReference type="Proteomes" id="UP000554965">
    <property type="component" value="Unassembled WGS sequence"/>
</dbReference>
<dbReference type="EC" id="3.4.21.53" evidence="2"/>
<evidence type="ECO:0000259" key="1">
    <source>
        <dbReference type="PROSITE" id="PS51787"/>
    </source>
</evidence>
<accession>A0A7Z7IN04</accession>
<dbReference type="AlphaFoldDB" id="A0A7Z7IN04"/>
<dbReference type="InterPro" id="IPR046336">
    <property type="entry name" value="Lon_prtase_N_sf"/>
</dbReference>
<dbReference type="EMBL" id="OCTY01000002">
    <property type="protein sequence ID" value="SOJ55443.1"/>
    <property type="molecule type" value="Genomic_DNA"/>
</dbReference>
<sequence length="154" mass="16238">MAEAMSLPVLFVTDEIVLPGMVLPIALDDAARVAVDAAQASESGQLLIAPRLEDRYPTHGVVAKILQVGRMAGGGSAAVVRGEHRAHIGAGATGPGAALWVEVTEVPQTEVTDEIKALAAEYKKLLLAMLQRREAWQIVDYVNSLTDPSALADT</sequence>
<dbReference type="Gene3D" id="2.30.130.40">
    <property type="entry name" value="LON domain-like"/>
    <property type="match status" value="1"/>
</dbReference>